<organism evidence="2 3">
    <name type="scientific">Paractinoplanes rishiriensis</name>
    <dbReference type="NCBI Taxonomy" id="1050105"/>
    <lineage>
        <taxon>Bacteria</taxon>
        <taxon>Bacillati</taxon>
        <taxon>Actinomycetota</taxon>
        <taxon>Actinomycetes</taxon>
        <taxon>Micromonosporales</taxon>
        <taxon>Micromonosporaceae</taxon>
        <taxon>Paractinoplanes</taxon>
    </lineage>
</organism>
<accession>A0A919N045</accession>
<evidence type="ECO:0000256" key="1">
    <source>
        <dbReference type="SAM" id="MobiDB-lite"/>
    </source>
</evidence>
<protein>
    <submittedName>
        <fullName evidence="2">Uncharacterized protein</fullName>
    </submittedName>
</protein>
<dbReference type="AlphaFoldDB" id="A0A919N045"/>
<proteinExistence type="predicted"/>
<reference evidence="2" key="1">
    <citation type="submission" date="2021-01" db="EMBL/GenBank/DDBJ databases">
        <title>Whole genome shotgun sequence of Actinoplanes rishiriensis NBRC 108556.</title>
        <authorList>
            <person name="Komaki H."/>
            <person name="Tamura T."/>
        </authorList>
    </citation>
    <scope>NUCLEOTIDE SEQUENCE</scope>
    <source>
        <strain evidence="2">NBRC 108556</strain>
    </source>
</reference>
<gene>
    <name evidence="2" type="ORF">Ari01nite_95490</name>
</gene>
<name>A0A919N045_9ACTN</name>
<feature type="region of interest" description="Disordered" evidence="1">
    <location>
        <begin position="154"/>
        <end position="193"/>
    </location>
</feature>
<comment type="caution">
    <text evidence="2">The sequence shown here is derived from an EMBL/GenBank/DDBJ whole genome shotgun (WGS) entry which is preliminary data.</text>
</comment>
<sequence length="193" mass="20730">MPPSREAKQALTPAPEDVVMVNGRGDLAGSIQDSDGSVVFGVWQRYDRWAGLGTVGDTYVHGMNQRGHVIGDDQHAVQGGFLWQGNRLTYLMMPDRVVWATAVSDHDQVVGDLSVPTGPGLQAFSWKNGSFTRLPTRTVCSVTPWTSTNAARCSGRWSTPTGRPGKGRCGTAAGSRWSADRTPPCGRSTTAVR</sequence>
<keyword evidence="3" id="KW-1185">Reference proteome</keyword>
<dbReference type="Proteomes" id="UP000636960">
    <property type="component" value="Unassembled WGS sequence"/>
</dbReference>
<dbReference type="EMBL" id="BOMV01000119">
    <property type="protein sequence ID" value="GIF02085.1"/>
    <property type="molecule type" value="Genomic_DNA"/>
</dbReference>
<evidence type="ECO:0000313" key="3">
    <source>
        <dbReference type="Proteomes" id="UP000636960"/>
    </source>
</evidence>
<evidence type="ECO:0000313" key="2">
    <source>
        <dbReference type="EMBL" id="GIF02085.1"/>
    </source>
</evidence>